<dbReference type="OrthoDB" id="3111002at2759"/>
<dbReference type="EMBL" id="KN838570">
    <property type="protein sequence ID" value="KIK04382.1"/>
    <property type="molecule type" value="Genomic_DNA"/>
</dbReference>
<feature type="compositionally biased region" description="Low complexity" evidence="1">
    <location>
        <begin position="121"/>
        <end position="131"/>
    </location>
</feature>
<reference evidence="2 3" key="1">
    <citation type="submission" date="2014-04" db="EMBL/GenBank/DDBJ databases">
        <authorList>
            <consortium name="DOE Joint Genome Institute"/>
            <person name="Kuo A."/>
            <person name="Kohler A."/>
            <person name="Nagy L.G."/>
            <person name="Floudas D."/>
            <person name="Copeland A."/>
            <person name="Barry K.W."/>
            <person name="Cichocki N."/>
            <person name="Veneault-Fourrey C."/>
            <person name="LaButti K."/>
            <person name="Lindquist E.A."/>
            <person name="Lipzen A."/>
            <person name="Lundell T."/>
            <person name="Morin E."/>
            <person name="Murat C."/>
            <person name="Sun H."/>
            <person name="Tunlid A."/>
            <person name="Henrissat B."/>
            <person name="Grigoriev I.V."/>
            <person name="Hibbett D.S."/>
            <person name="Martin F."/>
            <person name="Nordberg H.P."/>
            <person name="Cantor M.N."/>
            <person name="Hua S.X."/>
        </authorList>
    </citation>
    <scope>NUCLEOTIDE SEQUENCE [LARGE SCALE GENOMIC DNA]</scope>
    <source>
        <strain evidence="2 3">LaAM-08-1</strain>
    </source>
</reference>
<dbReference type="AlphaFoldDB" id="A0A0C9Y2R4"/>
<feature type="region of interest" description="Disordered" evidence="1">
    <location>
        <begin position="99"/>
        <end position="161"/>
    </location>
</feature>
<evidence type="ECO:0000313" key="3">
    <source>
        <dbReference type="Proteomes" id="UP000054477"/>
    </source>
</evidence>
<reference evidence="3" key="2">
    <citation type="submission" date="2015-01" db="EMBL/GenBank/DDBJ databases">
        <title>Evolutionary Origins and Diversification of the Mycorrhizal Mutualists.</title>
        <authorList>
            <consortium name="DOE Joint Genome Institute"/>
            <consortium name="Mycorrhizal Genomics Consortium"/>
            <person name="Kohler A."/>
            <person name="Kuo A."/>
            <person name="Nagy L.G."/>
            <person name="Floudas D."/>
            <person name="Copeland A."/>
            <person name="Barry K.W."/>
            <person name="Cichocki N."/>
            <person name="Veneault-Fourrey C."/>
            <person name="LaButti K."/>
            <person name="Lindquist E.A."/>
            <person name="Lipzen A."/>
            <person name="Lundell T."/>
            <person name="Morin E."/>
            <person name="Murat C."/>
            <person name="Riley R."/>
            <person name="Ohm R."/>
            <person name="Sun H."/>
            <person name="Tunlid A."/>
            <person name="Henrissat B."/>
            <person name="Grigoriev I.V."/>
            <person name="Hibbett D.S."/>
            <person name="Martin F."/>
        </authorList>
    </citation>
    <scope>NUCLEOTIDE SEQUENCE [LARGE SCALE GENOMIC DNA]</scope>
    <source>
        <strain evidence="3">LaAM-08-1</strain>
    </source>
</reference>
<evidence type="ECO:0000256" key="1">
    <source>
        <dbReference type="SAM" id="MobiDB-lite"/>
    </source>
</evidence>
<evidence type="ECO:0000313" key="2">
    <source>
        <dbReference type="EMBL" id="KIK04382.1"/>
    </source>
</evidence>
<keyword evidence="3" id="KW-1185">Reference proteome</keyword>
<organism evidence="2 3">
    <name type="scientific">Laccaria amethystina LaAM-08-1</name>
    <dbReference type="NCBI Taxonomy" id="1095629"/>
    <lineage>
        <taxon>Eukaryota</taxon>
        <taxon>Fungi</taxon>
        <taxon>Dikarya</taxon>
        <taxon>Basidiomycota</taxon>
        <taxon>Agaricomycotina</taxon>
        <taxon>Agaricomycetes</taxon>
        <taxon>Agaricomycetidae</taxon>
        <taxon>Agaricales</taxon>
        <taxon>Agaricineae</taxon>
        <taxon>Hydnangiaceae</taxon>
        <taxon>Laccaria</taxon>
    </lineage>
</organism>
<feature type="non-terminal residue" evidence="2">
    <location>
        <position position="1"/>
    </location>
</feature>
<proteinExistence type="predicted"/>
<accession>A0A0C9Y2R4</accession>
<protein>
    <submittedName>
        <fullName evidence="2">Uncharacterized protein</fullName>
    </submittedName>
</protein>
<gene>
    <name evidence="2" type="ORF">K443DRAFT_93219</name>
</gene>
<sequence length="161" mass="18119">FLQESGHSGGMKFGRKACYFFHSDVLLFQRNSRIPELRPECSVECTGTESSCLAGVVCLLHTCYQTNKYLFGNGCHYPHHHHHPSSPPPAFIDVATPRHRCHSHQPRPTNGTETPQHRHATTTSRLHTATTQDDHATQSMMTQTTTIHSNDPLHKRRASIS</sequence>
<feature type="compositionally biased region" description="Polar residues" evidence="1">
    <location>
        <begin position="137"/>
        <end position="149"/>
    </location>
</feature>
<name>A0A0C9Y2R4_9AGAR</name>
<dbReference type="HOGENOM" id="CLU_1647751_0_0_1"/>
<dbReference type="Proteomes" id="UP000054477">
    <property type="component" value="Unassembled WGS sequence"/>
</dbReference>